<feature type="coiled-coil region" evidence="1">
    <location>
        <begin position="158"/>
        <end position="225"/>
    </location>
</feature>
<proteinExistence type="predicted"/>
<organism evidence="3 4">
    <name type="scientific">Euplotes crassus</name>
    <dbReference type="NCBI Taxonomy" id="5936"/>
    <lineage>
        <taxon>Eukaryota</taxon>
        <taxon>Sar</taxon>
        <taxon>Alveolata</taxon>
        <taxon>Ciliophora</taxon>
        <taxon>Intramacronucleata</taxon>
        <taxon>Spirotrichea</taxon>
        <taxon>Hypotrichia</taxon>
        <taxon>Euplotida</taxon>
        <taxon>Euplotidae</taxon>
        <taxon>Moneuplotes</taxon>
    </lineage>
</organism>
<keyword evidence="4" id="KW-1185">Reference proteome</keyword>
<evidence type="ECO:0000256" key="2">
    <source>
        <dbReference type="SAM" id="MobiDB-lite"/>
    </source>
</evidence>
<dbReference type="EMBL" id="CAMPGE010000365">
    <property type="protein sequence ID" value="CAI2359110.1"/>
    <property type="molecule type" value="Genomic_DNA"/>
</dbReference>
<dbReference type="PANTHER" id="PTHR38019">
    <property type="entry name" value="KDA ANTIGEN P200, PUTATIVE-RELATED"/>
    <property type="match status" value="1"/>
</dbReference>
<feature type="region of interest" description="Disordered" evidence="2">
    <location>
        <begin position="538"/>
        <end position="592"/>
    </location>
</feature>
<comment type="caution">
    <text evidence="3">The sequence shown here is derived from an EMBL/GenBank/DDBJ whole genome shotgun (WGS) entry which is preliminary data.</text>
</comment>
<dbReference type="Proteomes" id="UP001295684">
    <property type="component" value="Unassembled WGS sequence"/>
</dbReference>
<feature type="coiled-coil region" evidence="1">
    <location>
        <begin position="103"/>
        <end position="134"/>
    </location>
</feature>
<dbReference type="PANTHER" id="PTHR38019:SF1">
    <property type="entry name" value="N-ACETYLTRANSFERASE DOMAIN-CONTAINING PROTEIN"/>
    <property type="match status" value="1"/>
</dbReference>
<feature type="compositionally biased region" description="Basic and acidic residues" evidence="2">
    <location>
        <begin position="391"/>
        <end position="411"/>
    </location>
</feature>
<dbReference type="AlphaFoldDB" id="A0AAD1TZB0"/>
<feature type="coiled-coil region" evidence="1">
    <location>
        <begin position="319"/>
        <end position="346"/>
    </location>
</feature>
<protein>
    <submittedName>
        <fullName evidence="3">Uncharacterized protein</fullName>
    </submittedName>
</protein>
<accession>A0AAD1TZB0</accession>
<gene>
    <name evidence="3" type="ORF">ECRASSUSDP1_LOCUS395</name>
</gene>
<name>A0AAD1TZB0_EUPCR</name>
<reference evidence="3" key="1">
    <citation type="submission" date="2023-07" db="EMBL/GenBank/DDBJ databases">
        <authorList>
            <consortium name="AG Swart"/>
            <person name="Singh M."/>
            <person name="Singh A."/>
            <person name="Seah K."/>
            <person name="Emmerich C."/>
        </authorList>
    </citation>
    <scope>NUCLEOTIDE SEQUENCE</scope>
    <source>
        <strain evidence="3">DP1</strain>
    </source>
</reference>
<evidence type="ECO:0000313" key="3">
    <source>
        <dbReference type="EMBL" id="CAI2359110.1"/>
    </source>
</evidence>
<sequence>MEACNKLGYTLEELKFKTKHELKIKMGDLQVTKEVLDIRWNAYEDNRKNKINKVMDERRKIIEKNEEYISSAALLTSIDRNSPQRLKDIKLHNSVLYQDIENMIEEDEEIRKQKLEIEKIKQDHQKELEKYLKQEINNEFSMDTVNKSAQEFAKENLLKKKQKEIEEIKMHAQIKRQQFEEREKKAKEKEMQDKMEQMDRLEEERKGLQQDYDLQEQKMKESHKKLMDRMKRDNMTKQQIDQFRAEQKNKMEERRSVFDRKVIYFLTSLQLSNIEDRIQNVHRSRERIVQSIKQDHDQRMTKTQEKFHNNLRSFQNNISVKYNKKVERAQEQLAKLENIKEEEIHKRKKISYHNKEKVKQKHDELMAMRLRELKRKNRQTEQHFLSSQNKRKQELEEKRKEAELREKHREEVRSRVNQEFQEKLHKTSVKLEKIDEKAERVKREKEKERLLAIELEAIRRREREEEAKRILRAEEYKRNQDANEKEKQHIKATYLMSKRKEVKELRKTVRQNALLYKEKVKQEVSKLKKKRKLSPDRIHINVDPYSTDKMYISHDTSKSSSQPDINSIKRKGRKFAPSGSYVSSDKDQERGN</sequence>
<keyword evidence="1" id="KW-0175">Coiled coil</keyword>
<evidence type="ECO:0000313" key="4">
    <source>
        <dbReference type="Proteomes" id="UP001295684"/>
    </source>
</evidence>
<evidence type="ECO:0000256" key="1">
    <source>
        <dbReference type="SAM" id="Coils"/>
    </source>
</evidence>
<feature type="region of interest" description="Disordered" evidence="2">
    <location>
        <begin position="376"/>
        <end position="411"/>
    </location>
</feature>